<dbReference type="InterPro" id="IPR016084">
    <property type="entry name" value="Haem_Oase-like_multi-hlx"/>
</dbReference>
<sequence>MSTLSFTQSENARLEALSFIKKSIPATLWNKHVHEVQQLKQKCLQHPLFQLPILTRLNSQTLSLDQLKFIHINYFTAIVKNFTDTLSMVIYQALQLENHENIHEVDRIHAKAYARYLLSLNLIDELGFNTYELSLSSPARSHLVYFMDLLKLLQVNPLDPKQVVTEAYDLNQFNQPHLPSYNNLLLILACAELQVIKYSEALRINLEKYDVQFTYGYYACHGVVDHSEKLANDDNHEDDIWALLTQSYHSSQQHDYEQLLEQYLQLWQNFWSKMDKITT</sequence>
<dbReference type="Proteomes" id="UP000199035">
    <property type="component" value="Unassembled WGS sequence"/>
</dbReference>
<name>A0A1H3K9C4_9GAMM</name>
<accession>A0A1H3K9C4</accession>
<dbReference type="RefSeq" id="WP_092690424.1">
    <property type="nucleotide sequence ID" value="NZ_FNPK01000011.1"/>
</dbReference>
<organism evidence="1 2">
    <name type="scientific">Acinetobacter kyonggiensis</name>
    <dbReference type="NCBI Taxonomy" id="595670"/>
    <lineage>
        <taxon>Bacteria</taxon>
        <taxon>Pseudomonadati</taxon>
        <taxon>Pseudomonadota</taxon>
        <taxon>Gammaproteobacteria</taxon>
        <taxon>Moraxellales</taxon>
        <taxon>Moraxellaceae</taxon>
        <taxon>Acinetobacter</taxon>
    </lineage>
</organism>
<protein>
    <recommendedName>
        <fullName evidence="3">Iron-containing redox enzyme</fullName>
    </recommendedName>
</protein>
<evidence type="ECO:0008006" key="3">
    <source>
        <dbReference type="Google" id="ProtNLM"/>
    </source>
</evidence>
<reference evidence="2" key="1">
    <citation type="submission" date="2016-10" db="EMBL/GenBank/DDBJ databases">
        <authorList>
            <person name="Varghese N."/>
            <person name="Submissions S."/>
        </authorList>
    </citation>
    <scope>NUCLEOTIDE SEQUENCE [LARGE SCALE GENOMIC DNA]</scope>
    <source>
        <strain evidence="2">ANC 5109</strain>
    </source>
</reference>
<evidence type="ECO:0000313" key="2">
    <source>
        <dbReference type="Proteomes" id="UP000199035"/>
    </source>
</evidence>
<dbReference type="Gene3D" id="1.20.910.10">
    <property type="entry name" value="Heme oxygenase-like"/>
    <property type="match status" value="1"/>
</dbReference>
<proteinExistence type="predicted"/>
<keyword evidence="2" id="KW-1185">Reference proteome</keyword>
<dbReference type="STRING" id="595670.SAMN05421643_111113"/>
<dbReference type="AlphaFoldDB" id="A0A1H3K9C4"/>
<evidence type="ECO:0000313" key="1">
    <source>
        <dbReference type="EMBL" id="SDY48499.1"/>
    </source>
</evidence>
<gene>
    <name evidence="1" type="ORF">SAMN05421643_111113</name>
</gene>
<dbReference type="EMBL" id="FNPK01000011">
    <property type="protein sequence ID" value="SDY48499.1"/>
    <property type="molecule type" value="Genomic_DNA"/>
</dbReference>